<name>A0A1F4VL96_UNCKA</name>
<keyword evidence="1" id="KW-0489">Methyltransferase</keyword>
<dbReference type="GO" id="GO:0008173">
    <property type="term" value="F:RNA methyltransferase activity"/>
    <property type="evidence" value="ECO:0007669"/>
    <property type="project" value="InterPro"/>
</dbReference>
<proteinExistence type="predicted"/>
<dbReference type="AlphaFoldDB" id="A0A1F4VL96"/>
<dbReference type="InterPro" id="IPR029028">
    <property type="entry name" value="Alpha/beta_knot_MTases"/>
</dbReference>
<evidence type="ECO:0000259" key="3">
    <source>
        <dbReference type="Pfam" id="PF00588"/>
    </source>
</evidence>
<gene>
    <name evidence="4" type="ORF">A3H26_02870</name>
</gene>
<evidence type="ECO:0000313" key="4">
    <source>
        <dbReference type="EMBL" id="OGC57648.1"/>
    </source>
</evidence>
<dbReference type="InterPro" id="IPR029026">
    <property type="entry name" value="tRNA_m1G_MTases_N"/>
</dbReference>
<evidence type="ECO:0000256" key="1">
    <source>
        <dbReference type="ARBA" id="ARBA00022603"/>
    </source>
</evidence>
<dbReference type="EMBL" id="MEVN01000008">
    <property type="protein sequence ID" value="OGC57648.1"/>
    <property type="molecule type" value="Genomic_DNA"/>
</dbReference>
<dbReference type="STRING" id="1802630.A3H26_02870"/>
<dbReference type="GO" id="GO:0032259">
    <property type="term" value="P:methylation"/>
    <property type="evidence" value="ECO:0007669"/>
    <property type="project" value="UniProtKB-KW"/>
</dbReference>
<dbReference type="Proteomes" id="UP000177763">
    <property type="component" value="Unassembled WGS sequence"/>
</dbReference>
<dbReference type="InterPro" id="IPR004441">
    <property type="entry name" value="rRNA_MeTrfase_TrmH"/>
</dbReference>
<evidence type="ECO:0000256" key="2">
    <source>
        <dbReference type="ARBA" id="ARBA00022679"/>
    </source>
</evidence>
<dbReference type="Gene3D" id="3.40.1280.10">
    <property type="match status" value="1"/>
</dbReference>
<dbReference type="GO" id="GO:0005829">
    <property type="term" value="C:cytosol"/>
    <property type="evidence" value="ECO:0007669"/>
    <property type="project" value="TreeGrafter"/>
</dbReference>
<comment type="caution">
    <text evidence="4">The sequence shown here is derived from an EMBL/GenBank/DDBJ whole genome shotgun (WGS) entry which is preliminary data.</text>
</comment>
<dbReference type="GO" id="GO:0006396">
    <property type="term" value="P:RNA processing"/>
    <property type="evidence" value="ECO:0007669"/>
    <property type="project" value="InterPro"/>
</dbReference>
<dbReference type="GO" id="GO:0003723">
    <property type="term" value="F:RNA binding"/>
    <property type="evidence" value="ECO:0007669"/>
    <property type="project" value="InterPro"/>
</dbReference>
<dbReference type="PANTHER" id="PTHR46429:SF1">
    <property type="entry name" value="23S RRNA (GUANOSINE-2'-O-)-METHYLTRANSFERASE RLMB"/>
    <property type="match status" value="1"/>
</dbReference>
<dbReference type="InterPro" id="IPR001537">
    <property type="entry name" value="SpoU_MeTrfase"/>
</dbReference>
<keyword evidence="2" id="KW-0808">Transferase</keyword>
<organism evidence="4 5">
    <name type="scientific">candidate division WWE3 bacterium RIFCSPLOWO2_12_FULL_36_10</name>
    <dbReference type="NCBI Taxonomy" id="1802630"/>
    <lineage>
        <taxon>Bacteria</taxon>
        <taxon>Katanobacteria</taxon>
    </lineage>
</organism>
<feature type="domain" description="tRNA/rRNA methyltransferase SpoU type" evidence="3">
    <location>
        <begin position="23"/>
        <end position="169"/>
    </location>
</feature>
<sequence>MKQLRGKSIKKYFKNQEKRSHDIILILENIQYAKNVANIFRTAESAGVSKIFLTGISQRPPFGKGLKKVSRNSENKINYEYAEKTLDILPKIREEGYHIIAIELADHNVLLPNLKEYLNDKPKVCFIAGNEDSGVNRTTLGECDIAVTIPMYGKNPSLNVNISVGIVLFSF</sequence>
<dbReference type="Pfam" id="PF00588">
    <property type="entry name" value="SpoU_methylase"/>
    <property type="match status" value="1"/>
</dbReference>
<reference evidence="4 5" key="1">
    <citation type="journal article" date="2016" name="Nat. Commun.">
        <title>Thousands of microbial genomes shed light on interconnected biogeochemical processes in an aquifer system.</title>
        <authorList>
            <person name="Anantharaman K."/>
            <person name="Brown C.T."/>
            <person name="Hug L.A."/>
            <person name="Sharon I."/>
            <person name="Castelle C.J."/>
            <person name="Probst A.J."/>
            <person name="Thomas B.C."/>
            <person name="Singh A."/>
            <person name="Wilkins M.J."/>
            <person name="Karaoz U."/>
            <person name="Brodie E.L."/>
            <person name="Williams K.H."/>
            <person name="Hubbard S.S."/>
            <person name="Banfield J.F."/>
        </authorList>
    </citation>
    <scope>NUCLEOTIDE SEQUENCE [LARGE SCALE GENOMIC DNA]</scope>
</reference>
<dbReference type="PANTHER" id="PTHR46429">
    <property type="entry name" value="23S RRNA (GUANOSINE-2'-O-)-METHYLTRANSFERASE RLMB"/>
    <property type="match status" value="1"/>
</dbReference>
<protein>
    <recommendedName>
        <fullName evidence="3">tRNA/rRNA methyltransferase SpoU type domain-containing protein</fullName>
    </recommendedName>
</protein>
<dbReference type="SUPFAM" id="SSF75217">
    <property type="entry name" value="alpha/beta knot"/>
    <property type="match status" value="1"/>
</dbReference>
<evidence type="ECO:0000313" key="5">
    <source>
        <dbReference type="Proteomes" id="UP000177763"/>
    </source>
</evidence>
<accession>A0A1F4VL96</accession>